<comment type="caution">
    <text evidence="1">The sequence shown here is derived from an EMBL/GenBank/DDBJ whole genome shotgun (WGS) entry which is preliminary data.</text>
</comment>
<dbReference type="EMBL" id="JAENGZ010000049">
    <property type="protein sequence ID" value="KAG6971608.1"/>
    <property type="molecule type" value="Genomic_DNA"/>
</dbReference>
<evidence type="ECO:0000313" key="1">
    <source>
        <dbReference type="EMBL" id="KAG6971608.1"/>
    </source>
</evidence>
<dbReference type="Proteomes" id="UP000688947">
    <property type="component" value="Unassembled WGS sequence"/>
</dbReference>
<name>A0A8T1UZT6_9STRA</name>
<organism evidence="1 2">
    <name type="scientific">Phytophthora cactorum</name>
    <dbReference type="NCBI Taxonomy" id="29920"/>
    <lineage>
        <taxon>Eukaryota</taxon>
        <taxon>Sar</taxon>
        <taxon>Stramenopiles</taxon>
        <taxon>Oomycota</taxon>
        <taxon>Peronosporomycetes</taxon>
        <taxon>Peronosporales</taxon>
        <taxon>Peronosporaceae</taxon>
        <taxon>Phytophthora</taxon>
    </lineage>
</organism>
<gene>
    <name evidence="1" type="ORF">JG687_00001928</name>
</gene>
<protein>
    <submittedName>
        <fullName evidence="1">Uncharacterized protein</fullName>
    </submittedName>
</protein>
<sequence>MSAQATKHNSNKFSSIDRKAGVLLQCWGIFRTLPNTFKHLVQAACWENGRID</sequence>
<reference evidence="1" key="1">
    <citation type="submission" date="2021-01" db="EMBL/GenBank/DDBJ databases">
        <title>Phytophthora aleatoria, a newly-described species from Pinus radiata is distinct from Phytophthora cactorum isolates based on comparative genomics.</title>
        <authorList>
            <person name="Mcdougal R."/>
            <person name="Panda P."/>
            <person name="Williams N."/>
            <person name="Studholme D.J."/>
        </authorList>
    </citation>
    <scope>NUCLEOTIDE SEQUENCE</scope>
    <source>
        <strain evidence="1">NZFS 3830</strain>
    </source>
</reference>
<accession>A0A8T1UZT6</accession>
<proteinExistence type="predicted"/>
<evidence type="ECO:0000313" key="2">
    <source>
        <dbReference type="Proteomes" id="UP000688947"/>
    </source>
</evidence>
<dbReference type="AlphaFoldDB" id="A0A8T1UZT6"/>